<keyword evidence="2" id="KW-1185">Reference proteome</keyword>
<sequence>MVRNQITTMVSAVRLGQTAPLLLGTELVRSDVAASVLGLALGDVPCGGPVTWALFVDAVLVGRTDEPLTDEAAQVWARRMLGDGVRFQLAHRGGGYWLAEVGDFPADSTELTGPRPLRGGWSG</sequence>
<evidence type="ECO:0000313" key="2">
    <source>
        <dbReference type="Proteomes" id="UP001369736"/>
    </source>
</evidence>
<evidence type="ECO:0000313" key="1">
    <source>
        <dbReference type="EMBL" id="MEJ2862161.1"/>
    </source>
</evidence>
<dbReference type="Proteomes" id="UP001369736">
    <property type="component" value="Unassembled WGS sequence"/>
</dbReference>
<comment type="caution">
    <text evidence="1">The sequence shown here is derived from an EMBL/GenBank/DDBJ whole genome shotgun (WGS) entry which is preliminary data.</text>
</comment>
<dbReference type="EMBL" id="JBBEGM010000004">
    <property type="protein sequence ID" value="MEJ2862161.1"/>
    <property type="molecule type" value="Genomic_DNA"/>
</dbReference>
<dbReference type="RefSeq" id="WP_337703535.1">
    <property type="nucleotide sequence ID" value="NZ_JBBEGM010000004.1"/>
</dbReference>
<name>A0ABU8M505_9PSEU</name>
<gene>
    <name evidence="1" type="ORF">WCD58_13395</name>
</gene>
<proteinExistence type="predicted"/>
<protein>
    <submittedName>
        <fullName evidence="1">Uncharacterized protein</fullName>
    </submittedName>
</protein>
<organism evidence="1 2">
    <name type="scientific">Actinomycetospora flava</name>
    <dbReference type="NCBI Taxonomy" id="3129232"/>
    <lineage>
        <taxon>Bacteria</taxon>
        <taxon>Bacillati</taxon>
        <taxon>Actinomycetota</taxon>
        <taxon>Actinomycetes</taxon>
        <taxon>Pseudonocardiales</taxon>
        <taxon>Pseudonocardiaceae</taxon>
        <taxon>Actinomycetospora</taxon>
    </lineage>
</organism>
<accession>A0ABU8M505</accession>
<reference evidence="1 2" key="1">
    <citation type="submission" date="2024-03" db="EMBL/GenBank/DDBJ databases">
        <title>Actinomycetospora sp. OC33-EN07, a novel actinomycete isolated from wild orchid (Aerides multiflora).</title>
        <authorList>
            <person name="Suriyachadkun C."/>
        </authorList>
    </citation>
    <scope>NUCLEOTIDE SEQUENCE [LARGE SCALE GENOMIC DNA]</scope>
    <source>
        <strain evidence="1 2">OC33-EN07</strain>
    </source>
</reference>